<sequence>MNLFIFCFLLCFPLIYCFDSAFLAVFLTGDAKNLLKSKFFRSHESSSPFYGNTRDIYCEHSTIQFNPRSDIMNKYKAHYGHVQKLTILAYAEDEHAQAILVHSAGSNDSHSSTNQYPHVTISVSNVEPFTPVYSNDLWKRFVDDRIVEIKMDEYDKPRSIAINDHMSEWHGKLNSNEKYAETQANVKIINEVIDLNGIICVNNLWKNEKCGKN</sequence>
<gene>
    <name evidence="2" type="ORF">KQP761_LOCUS16979</name>
</gene>
<comment type="caution">
    <text evidence="2">The sequence shown here is derived from an EMBL/GenBank/DDBJ whole genome shotgun (WGS) entry which is preliminary data.</text>
</comment>
<feature type="signal peptide" evidence="1">
    <location>
        <begin position="1"/>
        <end position="17"/>
    </location>
</feature>
<dbReference type="OrthoDB" id="10010080at2759"/>
<protein>
    <submittedName>
        <fullName evidence="2">Uncharacterized protein</fullName>
    </submittedName>
</protein>
<keyword evidence="1" id="KW-0732">Signal</keyword>
<accession>A0A815W774</accession>
<organism evidence="2 3">
    <name type="scientific">Rotaria magnacalcarata</name>
    <dbReference type="NCBI Taxonomy" id="392030"/>
    <lineage>
        <taxon>Eukaryota</taxon>
        <taxon>Metazoa</taxon>
        <taxon>Spiralia</taxon>
        <taxon>Gnathifera</taxon>
        <taxon>Rotifera</taxon>
        <taxon>Eurotatoria</taxon>
        <taxon>Bdelloidea</taxon>
        <taxon>Philodinida</taxon>
        <taxon>Philodinidae</taxon>
        <taxon>Rotaria</taxon>
    </lineage>
</organism>
<dbReference type="EMBL" id="CAJNOW010008612">
    <property type="protein sequence ID" value="CAF1541240.1"/>
    <property type="molecule type" value="Genomic_DNA"/>
</dbReference>
<evidence type="ECO:0000256" key="1">
    <source>
        <dbReference type="SAM" id="SignalP"/>
    </source>
</evidence>
<evidence type="ECO:0000313" key="2">
    <source>
        <dbReference type="EMBL" id="CAF1541240.1"/>
    </source>
</evidence>
<feature type="chain" id="PRO_5032330015" evidence="1">
    <location>
        <begin position="18"/>
        <end position="213"/>
    </location>
</feature>
<proteinExistence type="predicted"/>
<name>A0A815W774_9BILA</name>
<dbReference type="AlphaFoldDB" id="A0A815W774"/>
<dbReference type="Proteomes" id="UP000663834">
    <property type="component" value="Unassembled WGS sequence"/>
</dbReference>
<evidence type="ECO:0000313" key="3">
    <source>
        <dbReference type="Proteomes" id="UP000663834"/>
    </source>
</evidence>
<reference evidence="2" key="1">
    <citation type="submission" date="2021-02" db="EMBL/GenBank/DDBJ databases">
        <authorList>
            <person name="Nowell W R."/>
        </authorList>
    </citation>
    <scope>NUCLEOTIDE SEQUENCE</scope>
</reference>